<accession>A0ABU4JVP2</accession>
<evidence type="ECO:0000313" key="2">
    <source>
        <dbReference type="Proteomes" id="UP001281656"/>
    </source>
</evidence>
<dbReference type="RefSeq" id="WP_318798582.1">
    <property type="nucleotide sequence ID" value="NZ_JARUJP010000017.1"/>
</dbReference>
<name>A0ABU4JVP2_9CLOT</name>
<gene>
    <name evidence="1" type="ORF">P8V03_13820</name>
</gene>
<sequence>MKQQLCGMDFADRLSAVPFTHLLFFLMILREGDALKYLRIRGDLYIESLGAVLDSVTVDGAIYKLLDFNKVGNDV</sequence>
<comment type="caution">
    <text evidence="1">The sequence shown here is derived from an EMBL/GenBank/DDBJ whole genome shotgun (WGS) entry which is preliminary data.</text>
</comment>
<keyword evidence="2" id="KW-1185">Reference proteome</keyword>
<dbReference type="EMBL" id="JARUJP010000017">
    <property type="protein sequence ID" value="MDW8802228.1"/>
    <property type="molecule type" value="Genomic_DNA"/>
</dbReference>
<evidence type="ECO:0000313" key="1">
    <source>
        <dbReference type="EMBL" id="MDW8802228.1"/>
    </source>
</evidence>
<proteinExistence type="predicted"/>
<protein>
    <submittedName>
        <fullName evidence="1">Uncharacterized protein</fullName>
    </submittedName>
</protein>
<dbReference type="Proteomes" id="UP001281656">
    <property type="component" value="Unassembled WGS sequence"/>
</dbReference>
<reference evidence="1 2" key="1">
    <citation type="submission" date="2023-04" db="EMBL/GenBank/DDBJ databases">
        <title>Clostridium tannerae sp. nov., isolated from the fecal material of an alpaca.</title>
        <authorList>
            <person name="Miller S."/>
            <person name="Hendry M."/>
            <person name="King J."/>
            <person name="Sankaranarayanan K."/>
            <person name="Lawson P.A."/>
        </authorList>
    </citation>
    <scope>NUCLEOTIDE SEQUENCE [LARGE SCALE GENOMIC DNA]</scope>
    <source>
        <strain evidence="1 2">A1-XYC3</strain>
    </source>
</reference>
<organism evidence="1 2">
    <name type="scientific">Clostridium tanneri</name>
    <dbReference type="NCBI Taxonomy" id="3037988"/>
    <lineage>
        <taxon>Bacteria</taxon>
        <taxon>Bacillati</taxon>
        <taxon>Bacillota</taxon>
        <taxon>Clostridia</taxon>
        <taxon>Eubacteriales</taxon>
        <taxon>Clostridiaceae</taxon>
        <taxon>Clostridium</taxon>
    </lineage>
</organism>